<dbReference type="EMBL" id="CM004481">
    <property type="protein sequence ID" value="OCT66430.1"/>
    <property type="molecule type" value="Genomic_DNA"/>
</dbReference>
<gene>
    <name evidence="16" type="ORF">XELAEV_18042680mg</name>
</gene>
<dbReference type="Gene3D" id="1.20.1070.10">
    <property type="entry name" value="Rhodopsin 7-helix transmembrane proteins"/>
    <property type="match status" value="1"/>
</dbReference>
<evidence type="ECO:0000256" key="1">
    <source>
        <dbReference type="ARBA" id="ARBA00004651"/>
    </source>
</evidence>
<feature type="transmembrane region" description="Helical" evidence="14">
    <location>
        <begin position="238"/>
        <end position="261"/>
    </location>
</feature>
<feature type="transmembrane region" description="Helical" evidence="14">
    <location>
        <begin position="144"/>
        <end position="168"/>
    </location>
</feature>
<evidence type="ECO:0000256" key="8">
    <source>
        <dbReference type="ARBA" id="ARBA00023136"/>
    </source>
</evidence>
<feature type="domain" description="G-protein coupled receptors family 1 profile" evidence="15">
    <location>
        <begin position="41"/>
        <end position="290"/>
    </location>
</feature>
<keyword evidence="6 14" id="KW-1133">Transmembrane helix</keyword>
<dbReference type="GO" id="GO:0004930">
    <property type="term" value="F:G protein-coupled receptor activity"/>
    <property type="evidence" value="ECO:0007669"/>
    <property type="project" value="UniProtKB-KW"/>
</dbReference>
<dbReference type="GO" id="GO:0005886">
    <property type="term" value="C:plasma membrane"/>
    <property type="evidence" value="ECO:0007669"/>
    <property type="project" value="UniProtKB-SubCell"/>
</dbReference>
<evidence type="ECO:0000256" key="13">
    <source>
        <dbReference type="RuleBase" id="RU000688"/>
    </source>
</evidence>
<dbReference type="InterPro" id="IPR050939">
    <property type="entry name" value="Olfactory_GPCR1"/>
</dbReference>
<comment type="subcellular location">
    <subcellularLocation>
        <location evidence="1 14">Cell membrane</location>
        <topology evidence="1 14">Multi-pass membrane protein</topology>
    </subcellularLocation>
</comment>
<sequence length="314" mass="34786">MNMSNQAIPSPFILVGFRAFHKFKIPLFLLIFILYSLTLIGNLMIVALVSSSPTLHHPMFFFLSHLSLSDILLTTSIVPIMLCGILRGEVTLSIVGCFAQFNFFCASLALEILLLTVMSFDRSLAICNPLKYMSIMNKKLEHQLVALCWLFSFAVAITLSSTTGSLIFCGPNIIDHFFCDFFPILQLSCSDTSAVELEQVLIASPVAVIPDVFIVGTYICIFIAVLKIPSTTGRQKAFSTFSSHLTVVCIFFGSLICLYVAPPSGNYLTINKVVSMLFTVVTPLSNCVIYSLRNSELRMAFKKYIDTMTTHTSL</sequence>
<keyword evidence="9" id="KW-1015">Disulfide bond</keyword>
<comment type="similarity">
    <text evidence="13">Belongs to the G-protein coupled receptor 1 family.</text>
</comment>
<dbReference type="FunFam" id="1.20.1070.10:FF:000010">
    <property type="entry name" value="Olfactory receptor"/>
    <property type="match status" value="1"/>
</dbReference>
<dbReference type="Pfam" id="PF13853">
    <property type="entry name" value="7tm_4"/>
    <property type="match status" value="1"/>
</dbReference>
<dbReference type="PRINTS" id="PR00237">
    <property type="entry name" value="GPCRRHODOPSN"/>
</dbReference>
<keyword evidence="3 14" id="KW-0716">Sensory transduction</keyword>
<dbReference type="Proteomes" id="UP000694892">
    <property type="component" value="Chromosome 8S"/>
</dbReference>
<evidence type="ECO:0000313" key="17">
    <source>
        <dbReference type="Proteomes" id="UP000694892"/>
    </source>
</evidence>
<keyword evidence="10 13" id="KW-0675">Receptor</keyword>
<keyword evidence="12 13" id="KW-0807">Transducer</keyword>
<evidence type="ECO:0000256" key="2">
    <source>
        <dbReference type="ARBA" id="ARBA00022475"/>
    </source>
</evidence>
<dbReference type="PANTHER" id="PTHR24242">
    <property type="entry name" value="G-PROTEIN COUPLED RECEPTOR"/>
    <property type="match status" value="1"/>
</dbReference>
<protein>
    <recommendedName>
        <fullName evidence="14">Olfactory receptor</fullName>
    </recommendedName>
</protein>
<keyword evidence="2 14" id="KW-1003">Cell membrane</keyword>
<dbReference type="InterPro" id="IPR000276">
    <property type="entry name" value="GPCR_Rhodpsn"/>
</dbReference>
<dbReference type="OMA" id="WINSMIV"/>
<keyword evidence="7 13" id="KW-0297">G-protein coupled receptor</keyword>
<dbReference type="SUPFAM" id="SSF81321">
    <property type="entry name" value="Family A G protein-coupled receptor-like"/>
    <property type="match status" value="1"/>
</dbReference>
<feature type="transmembrane region" description="Helical" evidence="14">
    <location>
        <begin position="25"/>
        <end position="48"/>
    </location>
</feature>
<keyword evidence="11" id="KW-0325">Glycoprotein</keyword>
<organism evidence="16 17">
    <name type="scientific">Xenopus laevis</name>
    <name type="common">African clawed frog</name>
    <dbReference type="NCBI Taxonomy" id="8355"/>
    <lineage>
        <taxon>Eukaryota</taxon>
        <taxon>Metazoa</taxon>
        <taxon>Chordata</taxon>
        <taxon>Craniata</taxon>
        <taxon>Vertebrata</taxon>
        <taxon>Euteleostomi</taxon>
        <taxon>Amphibia</taxon>
        <taxon>Batrachia</taxon>
        <taxon>Anura</taxon>
        <taxon>Pipoidea</taxon>
        <taxon>Pipidae</taxon>
        <taxon>Xenopodinae</taxon>
        <taxon>Xenopus</taxon>
        <taxon>Xenopus</taxon>
    </lineage>
</organism>
<evidence type="ECO:0000256" key="11">
    <source>
        <dbReference type="ARBA" id="ARBA00023180"/>
    </source>
</evidence>
<dbReference type="PRINTS" id="PR00245">
    <property type="entry name" value="OLFACTORYR"/>
</dbReference>
<keyword evidence="4 13" id="KW-0812">Transmembrane</keyword>
<evidence type="ECO:0000256" key="9">
    <source>
        <dbReference type="ARBA" id="ARBA00023157"/>
    </source>
</evidence>
<feature type="transmembrane region" description="Helical" evidence="14">
    <location>
        <begin position="200"/>
        <end position="226"/>
    </location>
</feature>
<dbReference type="GO" id="GO:0004984">
    <property type="term" value="F:olfactory receptor activity"/>
    <property type="evidence" value="ECO:0007669"/>
    <property type="project" value="InterPro"/>
</dbReference>
<keyword evidence="8 14" id="KW-0472">Membrane</keyword>
<dbReference type="PROSITE" id="PS00237">
    <property type="entry name" value="G_PROTEIN_RECEP_F1_1"/>
    <property type="match status" value="1"/>
</dbReference>
<accession>A0A974C4F2</accession>
<name>A0A974C4F2_XENLA</name>
<evidence type="ECO:0000256" key="4">
    <source>
        <dbReference type="ARBA" id="ARBA00022692"/>
    </source>
</evidence>
<feature type="transmembrane region" description="Helical" evidence="14">
    <location>
        <begin position="273"/>
        <end position="292"/>
    </location>
</feature>
<evidence type="ECO:0000313" key="16">
    <source>
        <dbReference type="EMBL" id="OCT66430.1"/>
    </source>
</evidence>
<proteinExistence type="inferred from homology"/>
<dbReference type="InterPro" id="IPR000725">
    <property type="entry name" value="Olfact_rcpt"/>
</dbReference>
<keyword evidence="5 14" id="KW-0552">Olfaction</keyword>
<dbReference type="InterPro" id="IPR017452">
    <property type="entry name" value="GPCR_Rhodpsn_7TM"/>
</dbReference>
<evidence type="ECO:0000256" key="3">
    <source>
        <dbReference type="ARBA" id="ARBA00022606"/>
    </source>
</evidence>
<dbReference type="PANTHER" id="PTHR24242:SF253">
    <property type="entry name" value="OLFACTORY RECEPTOR-RELATED"/>
    <property type="match status" value="1"/>
</dbReference>
<evidence type="ECO:0000256" key="6">
    <source>
        <dbReference type="ARBA" id="ARBA00022989"/>
    </source>
</evidence>
<evidence type="ECO:0000256" key="5">
    <source>
        <dbReference type="ARBA" id="ARBA00022725"/>
    </source>
</evidence>
<evidence type="ECO:0000256" key="10">
    <source>
        <dbReference type="ARBA" id="ARBA00023170"/>
    </source>
</evidence>
<feature type="transmembrane region" description="Helical" evidence="14">
    <location>
        <begin position="60"/>
        <end position="81"/>
    </location>
</feature>
<evidence type="ECO:0000256" key="7">
    <source>
        <dbReference type="ARBA" id="ARBA00023040"/>
    </source>
</evidence>
<dbReference type="AlphaFoldDB" id="A0A974C4F2"/>
<evidence type="ECO:0000259" key="15">
    <source>
        <dbReference type="PROSITE" id="PS50262"/>
    </source>
</evidence>
<reference evidence="17" key="1">
    <citation type="journal article" date="2016" name="Nature">
        <title>Genome evolution in the allotetraploid frog Xenopus laevis.</title>
        <authorList>
            <person name="Session A.M."/>
            <person name="Uno Y."/>
            <person name="Kwon T."/>
            <person name="Chapman J.A."/>
            <person name="Toyoda A."/>
            <person name="Takahashi S."/>
            <person name="Fukui A."/>
            <person name="Hikosaka A."/>
            <person name="Suzuki A."/>
            <person name="Kondo M."/>
            <person name="van Heeringen S.J."/>
            <person name="Quigley I."/>
            <person name="Heinz S."/>
            <person name="Ogino H."/>
            <person name="Ochi H."/>
            <person name="Hellsten U."/>
            <person name="Lyons J.B."/>
            <person name="Simakov O."/>
            <person name="Putnam N."/>
            <person name="Stites J."/>
            <person name="Kuroki Y."/>
            <person name="Tanaka T."/>
            <person name="Michiue T."/>
            <person name="Watanabe M."/>
            <person name="Bogdanovic O."/>
            <person name="Lister R."/>
            <person name="Georgiou G."/>
            <person name="Paranjpe S.S."/>
            <person name="van Kruijsbergen I."/>
            <person name="Shu S."/>
            <person name="Carlson J."/>
            <person name="Kinoshita T."/>
            <person name="Ohta Y."/>
            <person name="Mawaribuchi S."/>
            <person name="Jenkins J."/>
            <person name="Grimwood J."/>
            <person name="Schmutz J."/>
            <person name="Mitros T."/>
            <person name="Mozaffari S.V."/>
            <person name="Suzuki Y."/>
            <person name="Haramoto Y."/>
            <person name="Yamamoto T.S."/>
            <person name="Takagi C."/>
            <person name="Heald R."/>
            <person name="Miller K."/>
            <person name="Haudenschild C."/>
            <person name="Kitzman J."/>
            <person name="Nakayama T."/>
            <person name="Izutsu Y."/>
            <person name="Robert J."/>
            <person name="Fortriede J."/>
            <person name="Burns K."/>
            <person name="Lotay V."/>
            <person name="Karimi K."/>
            <person name="Yasuoka Y."/>
            <person name="Dichmann D.S."/>
            <person name="Flajnik M.F."/>
            <person name="Houston D.W."/>
            <person name="Shendure J."/>
            <person name="DuPasquier L."/>
            <person name="Vize P.D."/>
            <person name="Zorn A.M."/>
            <person name="Ito M."/>
            <person name="Marcotte E.M."/>
            <person name="Wallingford J.B."/>
            <person name="Ito Y."/>
            <person name="Asashima M."/>
            <person name="Ueno N."/>
            <person name="Matsuda Y."/>
            <person name="Veenstra G.J."/>
            <person name="Fujiyama A."/>
            <person name="Harland R.M."/>
            <person name="Taira M."/>
            <person name="Rokhsar D.S."/>
        </authorList>
    </citation>
    <scope>NUCLEOTIDE SEQUENCE [LARGE SCALE GENOMIC DNA]</scope>
    <source>
        <strain evidence="17">J</strain>
    </source>
</reference>
<evidence type="ECO:0000256" key="14">
    <source>
        <dbReference type="RuleBase" id="RU363047"/>
    </source>
</evidence>
<dbReference type="PROSITE" id="PS50262">
    <property type="entry name" value="G_PROTEIN_RECEP_F1_2"/>
    <property type="match status" value="1"/>
</dbReference>
<evidence type="ECO:0000256" key="12">
    <source>
        <dbReference type="ARBA" id="ARBA00023224"/>
    </source>
</evidence>